<accession>A0A8J7PIT5</accession>
<feature type="region of interest" description="Disordered" evidence="1">
    <location>
        <begin position="184"/>
        <end position="218"/>
    </location>
</feature>
<organism evidence="2 3">
    <name type="scientific">Candidatus Paracaedimonas acanthamoebae</name>
    <dbReference type="NCBI Taxonomy" id="244581"/>
    <lineage>
        <taxon>Bacteria</taxon>
        <taxon>Pseudomonadati</taxon>
        <taxon>Pseudomonadota</taxon>
        <taxon>Alphaproteobacteria</taxon>
        <taxon>Holosporales</taxon>
        <taxon>Caedimonadaceae</taxon>
        <taxon>Candidatus Paracaedimonas</taxon>
    </lineage>
</organism>
<name>A0A8J7PIT5_9PROT</name>
<feature type="compositionally biased region" description="Basic residues" evidence="1">
    <location>
        <begin position="191"/>
        <end position="211"/>
    </location>
</feature>
<evidence type="ECO:0000256" key="1">
    <source>
        <dbReference type="SAM" id="MobiDB-lite"/>
    </source>
</evidence>
<proteinExistence type="predicted"/>
<evidence type="ECO:0000313" key="2">
    <source>
        <dbReference type="EMBL" id="MBN9412950.1"/>
    </source>
</evidence>
<sequence length="218" mass="25366">MKQKLFTFFIVILLFLSQGANYSYSQHTVTLKSSLLSFTLTYPYDWHCESEHGLSKNIQAFLIPQTFLMDISPATIYVRVVPRTSLSPSLKKFIENDFQQVKKQRPNLQYGTDYTLTATDQKKAYIRTYFEEPQGLYDAIGYIPEKKAFVIIILQATSQKAYLRALPTFRNLIISYRLEIPQKKEPTSKPLQKKKAKPKKKKIKQKIPPKKKSQDIKC</sequence>
<comment type="caution">
    <text evidence="2">The sequence shown here is derived from an EMBL/GenBank/DDBJ whole genome shotgun (WGS) entry which is preliminary data.</text>
</comment>
<dbReference type="EMBL" id="JAFKGL010000014">
    <property type="protein sequence ID" value="MBN9412950.1"/>
    <property type="molecule type" value="Genomic_DNA"/>
</dbReference>
<dbReference type="AlphaFoldDB" id="A0A8J7PIT5"/>
<dbReference type="Proteomes" id="UP000664414">
    <property type="component" value="Unassembled WGS sequence"/>
</dbReference>
<gene>
    <name evidence="2" type="ORF">J0H12_03360</name>
</gene>
<evidence type="ECO:0000313" key="3">
    <source>
        <dbReference type="Proteomes" id="UP000664414"/>
    </source>
</evidence>
<protein>
    <submittedName>
        <fullName evidence="2">Uncharacterized protein</fullName>
    </submittedName>
</protein>
<reference evidence="2" key="1">
    <citation type="submission" date="2021-02" db="EMBL/GenBank/DDBJ databases">
        <title>Thiocyanate and organic carbon inputs drive convergent selection for specific autotrophic Afipia and Thiobacillus strains within complex microbiomes.</title>
        <authorList>
            <person name="Huddy R.J."/>
            <person name="Sachdeva R."/>
            <person name="Kadzinga F."/>
            <person name="Kantor R.S."/>
            <person name="Harrison S.T.L."/>
            <person name="Banfield J.F."/>
        </authorList>
    </citation>
    <scope>NUCLEOTIDE SEQUENCE</scope>
    <source>
        <strain evidence="2">SCN18_10_11_15_R4_P_38_20</strain>
    </source>
</reference>